<dbReference type="SUPFAM" id="SSF51445">
    <property type="entry name" value="(Trans)glycosidases"/>
    <property type="match status" value="1"/>
</dbReference>
<dbReference type="Gene3D" id="2.60.40.1180">
    <property type="entry name" value="Golgi alpha-mannosidase II"/>
    <property type="match status" value="1"/>
</dbReference>
<dbReference type="Gene3D" id="3.20.20.80">
    <property type="entry name" value="Glycosidases"/>
    <property type="match status" value="2"/>
</dbReference>
<evidence type="ECO:0000313" key="3">
    <source>
        <dbReference type="EMBL" id="SCP95195.1"/>
    </source>
</evidence>
<dbReference type="SMART" id="SM00642">
    <property type="entry name" value="Aamy"/>
    <property type="match status" value="1"/>
</dbReference>
<dbReference type="Gene3D" id="2.60.40.10">
    <property type="entry name" value="Immunoglobulins"/>
    <property type="match status" value="1"/>
</dbReference>
<gene>
    <name evidence="3" type="ORF">SAMN05421730_1001386</name>
</gene>
<evidence type="ECO:0000313" key="4">
    <source>
        <dbReference type="Proteomes" id="UP000199315"/>
    </source>
</evidence>
<dbReference type="SUPFAM" id="SSF51011">
    <property type="entry name" value="Glycosyl hydrolase domain"/>
    <property type="match status" value="1"/>
</dbReference>
<dbReference type="PANTHER" id="PTHR43002">
    <property type="entry name" value="GLYCOGEN DEBRANCHING ENZYME"/>
    <property type="match status" value="1"/>
</dbReference>
<evidence type="ECO:0000256" key="1">
    <source>
        <dbReference type="ARBA" id="ARBA00008061"/>
    </source>
</evidence>
<dbReference type="GO" id="GO:0005975">
    <property type="term" value="P:carbohydrate metabolic process"/>
    <property type="evidence" value="ECO:0007669"/>
    <property type="project" value="InterPro"/>
</dbReference>
<protein>
    <submittedName>
        <fullName evidence="3">Glycogen operon protein</fullName>
    </submittedName>
</protein>
<sequence>MKCERDGFCFKIKRGLPKPLGATKTHEGMNFAVAVPDDRTCSLVLYEKGSKEPCEEISFSEGCKAGDIYFLMLADFDCGRYEYNYRIDGKIVQDPYAAVIAGREHWGIEIPAGDLRCGFLNEDYDWEGDRPLEIPFEEIVMYCIHPRGFTRHSSSNVKEKGTFSGIAEKIPYLKELGINQIEMMPVYEFDEMVREPEDIASRIRYLDYKGMKQNTGNMDPSRNSAGYGWPGEEEKAKATKINYWGYGPGFYFAPKASYSGTGNPEREFKDMVKALHRNGIEIVMEFYFAPGTPCSLLMDCLEHWAMEYHVDGFHVNGEAAPMTTVASSPIFSKTKIMWAGASAGYGDSEGRHPSFRHIADYNDSFMIDARRFLKGDDDHLNKMAHRIRRNPSKEGVINYLTSHNGFTLMDLVSYDEKHNEANGEGNNDGMSVNYSWNCGAEGKTRKKKIMEIRKRQIKNGLVLVLLSQGVPMLLGGDEMGHTQGGNNNAYCQDNTSTWIDWKDCRKNSEILEFVQKLISFRKAHRILHMPAELKIMDHLSCGYPDLSYHGEKPWYPDFGIYARQIGLMYCGKYAVLAGGKEDDFLYVAYNMHWEKHEFAMPKLPKGRSWKVAVDTGAAEGCGIYPAGSEPVLENQRLIEIKPRTIAVLIGN</sequence>
<dbReference type="InterPro" id="IPR006047">
    <property type="entry name" value="GH13_cat_dom"/>
</dbReference>
<dbReference type="Pfam" id="PF00128">
    <property type="entry name" value="Alpha-amylase"/>
    <property type="match status" value="1"/>
</dbReference>
<organism evidence="3 4">
    <name type="scientific">Anaerobium acetethylicum</name>
    <dbReference type="NCBI Taxonomy" id="1619234"/>
    <lineage>
        <taxon>Bacteria</taxon>
        <taxon>Bacillati</taxon>
        <taxon>Bacillota</taxon>
        <taxon>Clostridia</taxon>
        <taxon>Lachnospirales</taxon>
        <taxon>Lachnospiraceae</taxon>
        <taxon>Anaerobium</taxon>
    </lineage>
</organism>
<dbReference type="AlphaFoldDB" id="A0A1D3TP78"/>
<dbReference type="InterPro" id="IPR013783">
    <property type="entry name" value="Ig-like_fold"/>
</dbReference>
<dbReference type="CDD" id="cd11234">
    <property type="entry name" value="E_set_GDE_N"/>
    <property type="match status" value="1"/>
</dbReference>
<name>A0A1D3TP78_9FIRM</name>
<reference evidence="3 4" key="1">
    <citation type="submission" date="2016-09" db="EMBL/GenBank/DDBJ databases">
        <authorList>
            <person name="Capua I."/>
            <person name="De Benedictis P."/>
            <person name="Joannis T."/>
            <person name="Lombin L.H."/>
            <person name="Cattoli G."/>
        </authorList>
    </citation>
    <scope>NUCLEOTIDE SEQUENCE [LARGE SCALE GENOMIC DNA]</scope>
    <source>
        <strain evidence="3 4">GluBS11</strain>
    </source>
</reference>
<dbReference type="InterPro" id="IPR014756">
    <property type="entry name" value="Ig_E-set"/>
</dbReference>
<dbReference type="STRING" id="1619234.SAMN05421730_1001386"/>
<dbReference type="InterPro" id="IPR013780">
    <property type="entry name" value="Glyco_hydro_b"/>
</dbReference>
<dbReference type="EMBL" id="FMKA01000001">
    <property type="protein sequence ID" value="SCP95195.1"/>
    <property type="molecule type" value="Genomic_DNA"/>
</dbReference>
<dbReference type="OrthoDB" id="9761875at2"/>
<keyword evidence="4" id="KW-1185">Reference proteome</keyword>
<proteinExistence type="inferred from homology"/>
<feature type="domain" description="Glycosyl hydrolase family 13 catalytic" evidence="2">
    <location>
        <begin position="143"/>
        <end position="521"/>
    </location>
</feature>
<dbReference type="SUPFAM" id="SSF81296">
    <property type="entry name" value="E set domains"/>
    <property type="match status" value="1"/>
</dbReference>
<comment type="similarity">
    <text evidence="1">Belongs to the glycosyl hydrolase 13 family.</text>
</comment>
<accession>A0A1D3TP78</accession>
<evidence type="ECO:0000259" key="2">
    <source>
        <dbReference type="SMART" id="SM00642"/>
    </source>
</evidence>
<dbReference type="RefSeq" id="WP_091229260.1">
    <property type="nucleotide sequence ID" value="NZ_FMKA01000001.1"/>
</dbReference>
<dbReference type="InterPro" id="IPR017853">
    <property type="entry name" value="GH"/>
</dbReference>
<dbReference type="Proteomes" id="UP000199315">
    <property type="component" value="Unassembled WGS sequence"/>
</dbReference>